<comment type="caution">
    <text evidence="1">The sequence shown here is derived from an EMBL/GenBank/DDBJ whole genome shotgun (WGS) entry which is preliminary data.</text>
</comment>
<proteinExistence type="predicted"/>
<organism evidence="1">
    <name type="scientific">marine sediment metagenome</name>
    <dbReference type="NCBI Taxonomy" id="412755"/>
    <lineage>
        <taxon>unclassified sequences</taxon>
        <taxon>metagenomes</taxon>
        <taxon>ecological metagenomes</taxon>
    </lineage>
</organism>
<name>X1S7Y1_9ZZZZ</name>
<feature type="non-terminal residue" evidence="1">
    <location>
        <position position="1"/>
    </location>
</feature>
<accession>X1S7Y1</accession>
<reference evidence="1" key="1">
    <citation type="journal article" date="2014" name="Front. Microbiol.">
        <title>High frequency of phylogenetically diverse reductive dehalogenase-homologous genes in deep subseafloor sedimentary metagenomes.</title>
        <authorList>
            <person name="Kawai M."/>
            <person name="Futagami T."/>
            <person name="Toyoda A."/>
            <person name="Takaki Y."/>
            <person name="Nishi S."/>
            <person name="Hori S."/>
            <person name="Arai W."/>
            <person name="Tsubouchi T."/>
            <person name="Morono Y."/>
            <person name="Uchiyama I."/>
            <person name="Ito T."/>
            <person name="Fujiyama A."/>
            <person name="Inagaki F."/>
            <person name="Takami H."/>
        </authorList>
    </citation>
    <scope>NUCLEOTIDE SEQUENCE</scope>
    <source>
        <strain evidence="1">Expedition CK06-06</strain>
    </source>
</reference>
<dbReference type="AlphaFoldDB" id="X1S7Y1"/>
<protein>
    <submittedName>
        <fullName evidence="1">Uncharacterized protein</fullName>
    </submittedName>
</protein>
<gene>
    <name evidence="1" type="ORF">S12H4_06860</name>
</gene>
<dbReference type="EMBL" id="BARW01002469">
    <property type="protein sequence ID" value="GAI71520.1"/>
    <property type="molecule type" value="Genomic_DNA"/>
</dbReference>
<sequence length="33" mass="3709">LIKDAKGGSLNNNPRDISDENLIELLYKMTGLY</sequence>
<evidence type="ECO:0000313" key="1">
    <source>
        <dbReference type="EMBL" id="GAI71520.1"/>
    </source>
</evidence>